<dbReference type="Pfam" id="PF13920">
    <property type="entry name" value="zf-C3HC4_3"/>
    <property type="match status" value="1"/>
</dbReference>
<dbReference type="Gene3D" id="3.30.40.10">
    <property type="entry name" value="Zinc/RING finger domain, C3HC4 (zinc finger)"/>
    <property type="match status" value="1"/>
</dbReference>
<feature type="transmembrane region" description="Helical" evidence="2">
    <location>
        <begin position="69"/>
        <end position="90"/>
    </location>
</feature>
<evidence type="ECO:0008006" key="5">
    <source>
        <dbReference type="Google" id="ProtNLM"/>
    </source>
</evidence>
<dbReference type="Proteomes" id="UP000006790">
    <property type="component" value="Chromosome 6"/>
</dbReference>
<evidence type="ECO:0000313" key="3">
    <source>
        <dbReference type="EMBL" id="AET40482.1"/>
    </source>
</evidence>
<reference evidence="4" key="1">
    <citation type="journal article" date="2012" name="G3 (Bethesda)">
        <title>Pichia sorbitophila, an interspecies yeast hybrid reveals early steps of genome resolution following polyploidization.</title>
        <authorList>
            <person name="Leh Louis V."/>
            <person name="Despons L."/>
            <person name="Friedrich A."/>
            <person name="Martin T."/>
            <person name="Durrens P."/>
            <person name="Casaregola S."/>
            <person name="Neuveglise C."/>
            <person name="Fairhead C."/>
            <person name="Marck C."/>
            <person name="Cruz J.A."/>
            <person name="Straub M.L."/>
            <person name="Kugler V."/>
            <person name="Sacerdot C."/>
            <person name="Uzunov Z."/>
            <person name="Thierry A."/>
            <person name="Weiss S."/>
            <person name="Bleykasten C."/>
            <person name="De Montigny J."/>
            <person name="Jacques N."/>
            <person name="Jung P."/>
            <person name="Lemaire M."/>
            <person name="Mallet S."/>
            <person name="Morel G."/>
            <person name="Richard G.F."/>
            <person name="Sarkar A."/>
            <person name="Savel G."/>
            <person name="Schacherer J."/>
            <person name="Seret M.L."/>
            <person name="Talla E."/>
            <person name="Samson G."/>
            <person name="Jubin C."/>
            <person name="Poulain J."/>
            <person name="Vacherie B."/>
            <person name="Barbe V."/>
            <person name="Pelletier E."/>
            <person name="Sherman D.J."/>
            <person name="Westhof E."/>
            <person name="Weissenbach J."/>
            <person name="Baret P.V."/>
            <person name="Wincker P."/>
            <person name="Gaillardin C."/>
            <person name="Dujon B."/>
            <person name="Souciet J.L."/>
        </authorList>
    </citation>
    <scope>NUCLEOTIDE SEQUENCE [LARGE SCALE GENOMIC DNA]</scope>
    <source>
        <strain evidence="4">CBS 270.75 / DBVPG 7215 / KCTC 17166 / NRRL Y-17582</strain>
    </source>
</reference>
<dbReference type="GO" id="GO:0061630">
    <property type="term" value="F:ubiquitin protein ligase activity"/>
    <property type="evidence" value="ECO:0007669"/>
    <property type="project" value="TreeGrafter"/>
</dbReference>
<dbReference type="AlphaFoldDB" id="G8JV03"/>
<dbReference type="eggNOG" id="ENOG502QV7Y">
    <property type="taxonomic scope" value="Eukaryota"/>
</dbReference>
<dbReference type="OrthoDB" id="66726at2759"/>
<gene>
    <name evidence="3" type="ordered locus">Ecym_6086</name>
</gene>
<accession>G8JV03</accession>
<feature type="transmembrane region" description="Helical" evidence="2">
    <location>
        <begin position="265"/>
        <end position="289"/>
    </location>
</feature>
<dbReference type="GO" id="GO:0071230">
    <property type="term" value="P:cellular response to amino acid stimulus"/>
    <property type="evidence" value="ECO:0007669"/>
    <property type="project" value="EnsemblFungi"/>
</dbReference>
<dbReference type="GO" id="GO:0016567">
    <property type="term" value="P:protein ubiquitination"/>
    <property type="evidence" value="ECO:0007669"/>
    <property type="project" value="TreeGrafter"/>
</dbReference>
<dbReference type="EMBL" id="CP002502">
    <property type="protein sequence ID" value="AET40482.1"/>
    <property type="molecule type" value="Genomic_DNA"/>
</dbReference>
<keyword evidence="2" id="KW-0472">Membrane</keyword>
<feature type="transmembrane region" description="Helical" evidence="2">
    <location>
        <begin position="111"/>
        <end position="132"/>
    </location>
</feature>
<keyword evidence="2" id="KW-1133">Transmembrane helix</keyword>
<dbReference type="GO" id="GO:0097658">
    <property type="term" value="C:Asi complex"/>
    <property type="evidence" value="ECO:0007669"/>
    <property type="project" value="EnsemblFungi"/>
</dbReference>
<dbReference type="KEGG" id="erc:Ecym_6086"/>
<dbReference type="HOGENOM" id="CLU_026112_0_0_1"/>
<dbReference type="FunCoup" id="G8JV03">
    <property type="interactions" value="21"/>
</dbReference>
<dbReference type="OMA" id="CLSHCIE"/>
<protein>
    <recommendedName>
        <fullName evidence="5">RING-type domain-containing protein</fullName>
    </recommendedName>
</protein>
<evidence type="ECO:0000313" key="4">
    <source>
        <dbReference type="Proteomes" id="UP000006790"/>
    </source>
</evidence>
<evidence type="ECO:0000256" key="2">
    <source>
        <dbReference type="SAM" id="Phobius"/>
    </source>
</evidence>
<dbReference type="InParanoid" id="G8JV03"/>
<keyword evidence="2" id="KW-0812">Transmembrane</keyword>
<dbReference type="RefSeq" id="XP_003647299.1">
    <property type="nucleotide sequence ID" value="XM_003647251.1"/>
</dbReference>
<proteinExistence type="predicted"/>
<dbReference type="InterPro" id="IPR013083">
    <property type="entry name" value="Znf_RING/FYVE/PHD"/>
</dbReference>
<dbReference type="PANTHER" id="PTHR22696:SF1">
    <property type="entry name" value="E3 UBIQUITIN-PROTEIN LIGASE RNF26"/>
    <property type="match status" value="1"/>
</dbReference>
<keyword evidence="4" id="KW-1185">Reference proteome</keyword>
<name>G8JV03_ERECY</name>
<dbReference type="GO" id="GO:0043161">
    <property type="term" value="P:proteasome-mediated ubiquitin-dependent protein catabolic process"/>
    <property type="evidence" value="ECO:0007669"/>
    <property type="project" value="EnsemblFungi"/>
</dbReference>
<organism evidence="3 4">
    <name type="scientific">Eremothecium cymbalariae (strain CBS 270.75 / DBVPG 7215 / KCTC 17166 / NRRL Y-17582)</name>
    <name type="common">Yeast</name>
    <dbReference type="NCBI Taxonomy" id="931890"/>
    <lineage>
        <taxon>Eukaryota</taxon>
        <taxon>Fungi</taxon>
        <taxon>Dikarya</taxon>
        <taxon>Ascomycota</taxon>
        <taxon>Saccharomycotina</taxon>
        <taxon>Saccharomycetes</taxon>
        <taxon>Saccharomycetales</taxon>
        <taxon>Saccharomycetaceae</taxon>
        <taxon>Eremothecium</taxon>
    </lineage>
</organism>
<dbReference type="CDD" id="cd16616">
    <property type="entry name" value="mRING-HC-C4C4_Asi1p-like"/>
    <property type="match status" value="1"/>
</dbReference>
<evidence type="ECO:0000256" key="1">
    <source>
        <dbReference type="SAM" id="MobiDB-lite"/>
    </source>
</evidence>
<feature type="region of interest" description="Disordered" evidence="1">
    <location>
        <begin position="477"/>
        <end position="498"/>
    </location>
</feature>
<dbReference type="GeneID" id="11472190"/>
<sequence length="644" mass="73836">MNSNVLEKLEYLDQTSHFLINDSMPLSSLINTPYRVYKSFYDAIVTQYVTSLSNPELLPLNTETFVSSVGYFFSSYAVGCFFIALVLSRLSAMSGLRSNTVRTNIPNWSRIMLHLIATFTIIYGLFGVLVQYEPGVIAESFKPKEIGAFLPETYVIFTLSHCIETFLSITTNGKPLEESDYTIFELSAQFYGMTKGNATVHEYGPDCVMALMGRLIIHLVEVFKKRHWRLCCSTLLNMGFIWVLAREVQQHGLGSLSLFTKCKHFPKFFSVFIIVVSMACYMLACIVRWNPGHSTETSSVEDLQFHSFVSNWFKNLNLTGEEEFSNTVMRLAVLLCNPDHYKEHGLHRELPSLTPATSLHKSYMISSYMNKMSKMPDTVAGNRKTVNSRSRSFALTRLYWLFGVISGLLKRFRSLLRISSGTSHEYENKQKSTTNFNDYVNEKNYTNFMTAENEDRFKFLLPEEDSSKDYVTDDCEEIDDEDENEDSDDLLYDDSEPESEDLQNVLQEVISPQTILETIRSSPRDLAWHLSMWTILNCELSCDKRLTRSQYANMNEKAIMNEVILQRRLELQSSSSKNVKDPIDEDELDMACVVCKTNQRNIVLWPCRCFSLCEECRVSLGLRGFKTCVCCRADVQGYSRLNAV</sequence>
<dbReference type="PANTHER" id="PTHR22696">
    <property type="entry name" value="E3 UBIQUITIN-PROTEIN LIGASE RNF26"/>
    <property type="match status" value="1"/>
</dbReference>